<organism evidence="1 2">
    <name type="scientific">Actinophytocola glycyrrhizae</name>
    <dbReference type="NCBI Taxonomy" id="2044873"/>
    <lineage>
        <taxon>Bacteria</taxon>
        <taxon>Bacillati</taxon>
        <taxon>Actinomycetota</taxon>
        <taxon>Actinomycetes</taxon>
        <taxon>Pseudonocardiales</taxon>
        <taxon>Pseudonocardiaceae</taxon>
    </lineage>
</organism>
<name>A0ABV9RUF8_9PSEU</name>
<evidence type="ECO:0000313" key="1">
    <source>
        <dbReference type="EMBL" id="MFC4851942.1"/>
    </source>
</evidence>
<protein>
    <submittedName>
        <fullName evidence="1">Winged helix DNA-binding domain-containing protein</fullName>
    </submittedName>
</protein>
<sequence>MGTLSLRAINRATLARQHLLARTDMPMTRMIEHLVGMQAQAPFPPYTGLWTRLTDFQPGTLADALVERQVVRIVLMRGTVHLVTATDACFLRPLIQPLLDRDLRTNQQHAPHLTDLDLTKLADAARHALANRPLTAKELGTALAEQWPDRAPAALAHAARGLLPLVQVPPRAVWGHSGHTKYHTAEHWLGRDLDKSPDPKQMALRYLAAFGPASVADLQTWAGLTRLREVTDTLDLRTYTTEDGRELLDLPDAPRPDENTPAPVRFLPEFDNLTLAHADRTRILTEEHRKRLFGVKNGVFPGTFLVDGFVRGSWRITKQRTSAVLTITPWARTTKKDQTALTTEGARLLDFHVPAAEPKDVRIEP</sequence>
<keyword evidence="1" id="KW-0238">DNA-binding</keyword>
<keyword evidence="2" id="KW-1185">Reference proteome</keyword>
<dbReference type="PANTHER" id="PTHR38479">
    <property type="entry name" value="LMO0824 PROTEIN"/>
    <property type="match status" value="1"/>
</dbReference>
<dbReference type="Proteomes" id="UP001595859">
    <property type="component" value="Unassembled WGS sequence"/>
</dbReference>
<dbReference type="GO" id="GO:0003677">
    <property type="term" value="F:DNA binding"/>
    <property type="evidence" value="ECO:0007669"/>
    <property type="project" value="UniProtKB-KW"/>
</dbReference>
<reference evidence="2" key="1">
    <citation type="journal article" date="2019" name="Int. J. Syst. Evol. Microbiol.">
        <title>The Global Catalogue of Microorganisms (GCM) 10K type strain sequencing project: providing services to taxonomists for standard genome sequencing and annotation.</title>
        <authorList>
            <consortium name="The Broad Institute Genomics Platform"/>
            <consortium name="The Broad Institute Genome Sequencing Center for Infectious Disease"/>
            <person name="Wu L."/>
            <person name="Ma J."/>
        </authorList>
    </citation>
    <scope>NUCLEOTIDE SEQUENCE [LARGE SCALE GENOMIC DNA]</scope>
    <source>
        <strain evidence="2">ZS-22-S1</strain>
    </source>
</reference>
<proteinExistence type="predicted"/>
<comment type="caution">
    <text evidence="1">The sequence shown here is derived from an EMBL/GenBank/DDBJ whole genome shotgun (WGS) entry which is preliminary data.</text>
</comment>
<dbReference type="PANTHER" id="PTHR38479:SF2">
    <property type="entry name" value="WINGED HELIX DNA-BINDING DOMAIN-CONTAINING PROTEIN"/>
    <property type="match status" value="1"/>
</dbReference>
<evidence type="ECO:0000313" key="2">
    <source>
        <dbReference type="Proteomes" id="UP001595859"/>
    </source>
</evidence>
<dbReference type="EMBL" id="JBHSIS010000002">
    <property type="protein sequence ID" value="MFC4851942.1"/>
    <property type="molecule type" value="Genomic_DNA"/>
</dbReference>
<accession>A0ABV9RUF8</accession>
<gene>
    <name evidence="1" type="ORF">ACFPCV_00400</name>
</gene>
<dbReference type="RefSeq" id="WP_378053196.1">
    <property type="nucleotide sequence ID" value="NZ_JBHSIS010000002.1"/>
</dbReference>
<dbReference type="InterPro" id="IPR009351">
    <property type="entry name" value="AlkZ-like"/>
</dbReference>
<dbReference type="Pfam" id="PF06224">
    <property type="entry name" value="AlkZ-like"/>
    <property type="match status" value="1"/>
</dbReference>